<reference evidence="2 3" key="1">
    <citation type="submission" date="2018-08" db="EMBL/GenBank/DDBJ databases">
        <title>Isolation, diversity and antifungal activity of Actinobacteria from cow dung.</title>
        <authorList>
            <person name="Ling L."/>
        </authorList>
    </citation>
    <scope>NUCLEOTIDE SEQUENCE [LARGE SCALE GENOMIC DNA]</scope>
    <source>
        <strain evidence="2 3">NEAU-LLE</strain>
    </source>
</reference>
<keyword evidence="1" id="KW-0812">Transmembrane</keyword>
<dbReference type="OrthoDB" id="5150324at2"/>
<dbReference type="AlphaFoldDB" id="A0A371NTY3"/>
<proteinExistence type="predicted"/>
<protein>
    <submittedName>
        <fullName evidence="2">Uncharacterized protein</fullName>
    </submittedName>
</protein>
<keyword evidence="1" id="KW-1133">Transmembrane helix</keyword>
<dbReference type="Proteomes" id="UP000262172">
    <property type="component" value="Unassembled WGS sequence"/>
</dbReference>
<sequence length="134" mass="13688">MTNNTTRTTPALPWMLILGLASLSLLWPLTTLLGVGNGAPRALMILGVTAAVWVGMVGFGRVRRPVLTLTITGLVYGFIALVLAGITPGGGGPFGDTASLWGLIPGLIMNAGVGALVGLLALAVQKMIGPRKEA</sequence>
<feature type="transmembrane region" description="Helical" evidence="1">
    <location>
        <begin position="66"/>
        <end position="86"/>
    </location>
</feature>
<evidence type="ECO:0000256" key="1">
    <source>
        <dbReference type="SAM" id="Phobius"/>
    </source>
</evidence>
<comment type="caution">
    <text evidence="2">The sequence shown here is derived from an EMBL/GenBank/DDBJ whole genome shotgun (WGS) entry which is preliminary data.</text>
</comment>
<keyword evidence="3" id="KW-1185">Reference proteome</keyword>
<feature type="transmembrane region" description="Helical" evidence="1">
    <location>
        <begin position="42"/>
        <end position="59"/>
    </location>
</feature>
<keyword evidence="1" id="KW-0472">Membrane</keyword>
<accession>A0A371NTY3</accession>
<gene>
    <name evidence="2" type="ORF">DY023_10995</name>
</gene>
<feature type="transmembrane region" description="Helical" evidence="1">
    <location>
        <begin position="98"/>
        <end position="124"/>
    </location>
</feature>
<feature type="transmembrane region" description="Helical" evidence="1">
    <location>
        <begin position="12"/>
        <end position="30"/>
    </location>
</feature>
<dbReference type="RefSeq" id="WP_116242388.1">
    <property type="nucleotide sequence ID" value="NZ_QUAB01000043.1"/>
</dbReference>
<dbReference type="EMBL" id="QUAB01000043">
    <property type="protein sequence ID" value="REJ05103.1"/>
    <property type="molecule type" value="Genomic_DNA"/>
</dbReference>
<evidence type="ECO:0000313" key="2">
    <source>
        <dbReference type="EMBL" id="REJ05103.1"/>
    </source>
</evidence>
<evidence type="ECO:0000313" key="3">
    <source>
        <dbReference type="Proteomes" id="UP000262172"/>
    </source>
</evidence>
<organism evidence="2 3">
    <name type="scientific">Microbacterium bovistercoris</name>
    <dbReference type="NCBI Taxonomy" id="2293570"/>
    <lineage>
        <taxon>Bacteria</taxon>
        <taxon>Bacillati</taxon>
        <taxon>Actinomycetota</taxon>
        <taxon>Actinomycetes</taxon>
        <taxon>Micrococcales</taxon>
        <taxon>Microbacteriaceae</taxon>
        <taxon>Microbacterium</taxon>
    </lineage>
</organism>
<name>A0A371NTY3_9MICO</name>